<proteinExistence type="predicted"/>
<dbReference type="Proteomes" id="UP000469185">
    <property type="component" value="Unassembled WGS sequence"/>
</dbReference>
<dbReference type="PANTHER" id="PTHR11895:SF176">
    <property type="entry name" value="AMIDASE AMID-RELATED"/>
    <property type="match status" value="1"/>
</dbReference>
<dbReference type="Gene3D" id="3.90.1300.10">
    <property type="entry name" value="Amidase signature (AS) domain"/>
    <property type="match status" value="1"/>
</dbReference>
<keyword evidence="3" id="KW-1185">Reference proteome</keyword>
<dbReference type="InterPro" id="IPR000120">
    <property type="entry name" value="Amidase"/>
</dbReference>
<dbReference type="AlphaFoldDB" id="A0A6N9YNF0"/>
<sequence length="498" mass="52300">MTHVGDLGLVEASRSLAVGELSAVDLVEGCLDRIAERDPSYGAWLNVYADRALEQARGSDQRRTAGMALSLLDGVPVGLKDVIGAAGYPLTGDSAVLAGNIATVDSGAWSALRRAGVILLGHLHCGEFACGAGQRNPWGPDFSAGGSSSGSGVALAIRTVPATLGTDTRGSIRNPCAQNGVTGVKPTYGLVDAAGIIPLSTSYDVVGPMARSAADCSALMSVLATRPVQPAQDDLTWPDGPRPGKRPLSGTRIGVPQFAAGVLAPGVAAVLERFTGELRDLGAQIVPLQRPDNPLEENGGRAGGYKTIIGAEAAALHNGLADRWGLFREEFRKIFPPLLDTDGTAAQYVDAQRKRTILATRWRTIFDELELDAIAEPCMTGEILRVGYSARDPNLPPRLFGMWSDTNFPVVSLPGGLSHVDSGPVGLQLIGVPFTEPLLLQIAIDYQARTAHHLAEPPGLAILPEPLTPAKATDPVDDAWVTTPFTAPVHPFKVLYAT</sequence>
<feature type="domain" description="Amidase" evidence="1">
    <location>
        <begin position="25"/>
        <end position="440"/>
    </location>
</feature>
<organism evidence="2 3">
    <name type="scientific">Phytoactinopolyspora alkaliphila</name>
    <dbReference type="NCBI Taxonomy" id="1783498"/>
    <lineage>
        <taxon>Bacteria</taxon>
        <taxon>Bacillati</taxon>
        <taxon>Actinomycetota</taxon>
        <taxon>Actinomycetes</taxon>
        <taxon>Jiangellales</taxon>
        <taxon>Jiangellaceae</taxon>
        <taxon>Phytoactinopolyspora</taxon>
    </lineage>
</organism>
<accession>A0A6N9YNF0</accession>
<name>A0A6N9YNF0_9ACTN</name>
<dbReference type="SUPFAM" id="SSF75304">
    <property type="entry name" value="Amidase signature (AS) enzymes"/>
    <property type="match status" value="1"/>
</dbReference>
<evidence type="ECO:0000259" key="1">
    <source>
        <dbReference type="Pfam" id="PF01425"/>
    </source>
</evidence>
<dbReference type="Pfam" id="PF01425">
    <property type="entry name" value="Amidase"/>
    <property type="match status" value="1"/>
</dbReference>
<dbReference type="PANTHER" id="PTHR11895">
    <property type="entry name" value="TRANSAMIDASE"/>
    <property type="match status" value="1"/>
</dbReference>
<reference evidence="2 3" key="1">
    <citation type="submission" date="2020-02" db="EMBL/GenBank/DDBJ databases">
        <authorList>
            <person name="Li X.-J."/>
            <person name="Feng X.-M."/>
        </authorList>
    </citation>
    <scope>NUCLEOTIDE SEQUENCE [LARGE SCALE GENOMIC DNA]</scope>
    <source>
        <strain evidence="2 3">CGMCC 4.7225</strain>
    </source>
</reference>
<protein>
    <submittedName>
        <fullName evidence="2">Amidase</fullName>
    </submittedName>
</protein>
<evidence type="ECO:0000313" key="2">
    <source>
        <dbReference type="EMBL" id="NED96504.1"/>
    </source>
</evidence>
<dbReference type="InterPro" id="IPR023631">
    <property type="entry name" value="Amidase_dom"/>
</dbReference>
<dbReference type="EMBL" id="JAAGOB010000007">
    <property type="protein sequence ID" value="NED96504.1"/>
    <property type="molecule type" value="Genomic_DNA"/>
</dbReference>
<dbReference type="InterPro" id="IPR036928">
    <property type="entry name" value="AS_sf"/>
</dbReference>
<dbReference type="GO" id="GO:0003824">
    <property type="term" value="F:catalytic activity"/>
    <property type="evidence" value="ECO:0007669"/>
    <property type="project" value="InterPro"/>
</dbReference>
<comment type="caution">
    <text evidence="2">The sequence shown here is derived from an EMBL/GenBank/DDBJ whole genome shotgun (WGS) entry which is preliminary data.</text>
</comment>
<gene>
    <name evidence="2" type="ORF">G1H11_14435</name>
</gene>
<evidence type="ECO:0000313" key="3">
    <source>
        <dbReference type="Proteomes" id="UP000469185"/>
    </source>
</evidence>
<dbReference type="RefSeq" id="WP_163819289.1">
    <property type="nucleotide sequence ID" value="NZ_JAAGOB010000007.1"/>
</dbReference>